<keyword evidence="5" id="KW-1185">Reference proteome</keyword>
<evidence type="ECO:0000313" key="4">
    <source>
        <dbReference type="EMBL" id="KAF3322633.1"/>
    </source>
</evidence>
<dbReference type="Gene3D" id="6.20.250.60">
    <property type="match status" value="1"/>
</dbReference>
<dbReference type="InterPro" id="IPR037256">
    <property type="entry name" value="ASC_dom_sf"/>
</dbReference>
<dbReference type="GO" id="GO:0009507">
    <property type="term" value="C:chloroplast"/>
    <property type="evidence" value="ECO:0007669"/>
    <property type="project" value="UniProtKB-ARBA"/>
</dbReference>
<comment type="caution">
    <text evidence="4">The sequence shown here is derived from an EMBL/GenBank/DDBJ whole genome shotgun (WGS) entry which is preliminary data.</text>
</comment>
<dbReference type="PANTHER" id="PTHR46316">
    <property type="entry name" value="SNF1-RELATED PROTEIN KINASE REGULATORY SUBUNIT BETA-1"/>
    <property type="match status" value="1"/>
</dbReference>
<dbReference type="CDD" id="cd02859">
    <property type="entry name" value="E_set_AMPKbeta_like_N"/>
    <property type="match status" value="1"/>
</dbReference>
<dbReference type="SUPFAM" id="SSF160219">
    <property type="entry name" value="AMPKBI-like"/>
    <property type="match status" value="1"/>
</dbReference>
<comment type="similarity">
    <text evidence="1">Belongs to the 5'-AMP-activated protein kinase beta subunit family.</text>
</comment>
<dbReference type="SUPFAM" id="SSF81296">
    <property type="entry name" value="E set domains"/>
    <property type="match status" value="1"/>
</dbReference>
<organism evidence="4 5">
    <name type="scientific">Carex littledalei</name>
    <dbReference type="NCBI Taxonomy" id="544730"/>
    <lineage>
        <taxon>Eukaryota</taxon>
        <taxon>Viridiplantae</taxon>
        <taxon>Streptophyta</taxon>
        <taxon>Embryophyta</taxon>
        <taxon>Tracheophyta</taxon>
        <taxon>Spermatophyta</taxon>
        <taxon>Magnoliopsida</taxon>
        <taxon>Liliopsida</taxon>
        <taxon>Poales</taxon>
        <taxon>Cyperaceae</taxon>
        <taxon>Cyperoideae</taxon>
        <taxon>Cariceae</taxon>
        <taxon>Carex</taxon>
        <taxon>Carex subgen. Euthyceras</taxon>
    </lineage>
</organism>
<dbReference type="InterPro" id="IPR032640">
    <property type="entry name" value="AMPK1_CBM"/>
</dbReference>
<feature type="region of interest" description="Disordered" evidence="2">
    <location>
        <begin position="1"/>
        <end position="70"/>
    </location>
</feature>
<evidence type="ECO:0000313" key="5">
    <source>
        <dbReference type="Proteomes" id="UP000623129"/>
    </source>
</evidence>
<dbReference type="AlphaFoldDB" id="A0A833VGW0"/>
<accession>A0A833VGW0</accession>
<evidence type="ECO:0000256" key="1">
    <source>
        <dbReference type="ARBA" id="ARBA00010926"/>
    </source>
</evidence>
<proteinExistence type="inferred from homology"/>
<dbReference type="Gene3D" id="2.60.40.10">
    <property type="entry name" value="Immunoglobulins"/>
    <property type="match status" value="1"/>
</dbReference>
<evidence type="ECO:0000259" key="3">
    <source>
        <dbReference type="SMART" id="SM01010"/>
    </source>
</evidence>
<dbReference type="EMBL" id="SWLB01000024">
    <property type="protein sequence ID" value="KAF3322633.1"/>
    <property type="molecule type" value="Genomic_DNA"/>
</dbReference>
<dbReference type="InterPro" id="IPR043554">
    <property type="entry name" value="KINB"/>
</dbReference>
<dbReference type="InterPro" id="IPR006828">
    <property type="entry name" value="ASC_dom"/>
</dbReference>
<dbReference type="InterPro" id="IPR013783">
    <property type="entry name" value="Ig-like_fold"/>
</dbReference>
<evidence type="ECO:0000256" key="2">
    <source>
        <dbReference type="SAM" id="MobiDB-lite"/>
    </source>
</evidence>
<feature type="compositionally biased region" description="Acidic residues" evidence="2">
    <location>
        <begin position="9"/>
        <end position="26"/>
    </location>
</feature>
<reference evidence="4" key="1">
    <citation type="submission" date="2020-01" db="EMBL/GenBank/DDBJ databases">
        <title>Genome sequence of Kobresia littledalei, the first chromosome-level genome in the family Cyperaceae.</title>
        <authorList>
            <person name="Qu G."/>
        </authorList>
    </citation>
    <scope>NUCLEOTIDE SEQUENCE</scope>
    <source>
        <strain evidence="4">C.B.Clarke</strain>
        <tissue evidence="4">Leaf</tissue>
    </source>
</reference>
<sequence>MGNVSGKDEPDENGELDESELDEDEGSVTSSQRGFAPPLPGHVSRTRSGGSPPAIPGQSRSPRMFVPQTPVSPLLKPADPIFNQVLMKEDQDEIFDYPHEKEIPVLLVWTFGGKNVSVEGSWDHWKTRKSLQKSGKDFSILLALPSGVYRYRYVVDGERRCISDLPNITDESGHVVNLLDVHDYVPENTERVSEFDPPSSPPDSYGWVMPDDKEMSKDPPIVPPQLPNGFLGSHNSDEEDFPRPQHIVLNHLFIERGLVAQPLVALGLTHRFQSKYVTVVLYKPVER</sequence>
<dbReference type="Pfam" id="PF16561">
    <property type="entry name" value="AMPK1_CBM"/>
    <property type="match status" value="1"/>
</dbReference>
<protein>
    <submittedName>
        <fullName evidence="4">SNF1-related protein kinase regulatory subunit beta-1-like protein</fullName>
    </submittedName>
</protein>
<dbReference type="Proteomes" id="UP000623129">
    <property type="component" value="Unassembled WGS sequence"/>
</dbReference>
<dbReference type="OrthoDB" id="531008at2759"/>
<name>A0A833VGW0_9POAL</name>
<dbReference type="Pfam" id="PF04739">
    <property type="entry name" value="AMPKBI"/>
    <property type="match status" value="1"/>
</dbReference>
<feature type="domain" description="Association with the SNF1 complex (ASC)" evidence="3">
    <location>
        <begin position="198"/>
        <end position="285"/>
    </location>
</feature>
<dbReference type="PANTHER" id="PTHR46316:SF9">
    <property type="entry name" value="SNF1-RELATED PROTEIN KINASE REGULATORY SUBUNIT BETA-1"/>
    <property type="match status" value="1"/>
</dbReference>
<gene>
    <name evidence="4" type="ORF">FCM35_KLT12622</name>
</gene>
<dbReference type="InterPro" id="IPR014756">
    <property type="entry name" value="Ig_E-set"/>
</dbReference>
<dbReference type="SMART" id="SM01010">
    <property type="entry name" value="AMPKBI"/>
    <property type="match status" value="1"/>
</dbReference>